<dbReference type="Proteomes" id="UP000317371">
    <property type="component" value="Unassembled WGS sequence"/>
</dbReference>
<dbReference type="InParanoid" id="A0A540VDC9"/>
<evidence type="ECO:0000313" key="13">
    <source>
        <dbReference type="EMBL" id="TQE94776.1"/>
    </source>
</evidence>
<dbReference type="SMART" id="SM00387">
    <property type="entry name" value="HATPase_c"/>
    <property type="match status" value="1"/>
</dbReference>
<keyword evidence="7" id="KW-0902">Two-component regulatory system</keyword>
<dbReference type="InterPro" id="IPR003661">
    <property type="entry name" value="HisK_dim/P_dom"/>
</dbReference>
<dbReference type="Gene3D" id="3.40.50.2300">
    <property type="match status" value="1"/>
</dbReference>
<evidence type="ECO:0000256" key="1">
    <source>
        <dbReference type="ARBA" id="ARBA00000085"/>
    </source>
</evidence>
<dbReference type="PANTHER" id="PTHR43047">
    <property type="entry name" value="TWO-COMPONENT HISTIDINE PROTEIN KINASE"/>
    <property type="match status" value="1"/>
</dbReference>
<dbReference type="Gene3D" id="3.30.565.10">
    <property type="entry name" value="Histidine kinase-like ATPase, C-terminal domain"/>
    <property type="match status" value="1"/>
</dbReference>
<name>A0A540VDC9_9CHLR</name>
<dbReference type="Pfam" id="PF00512">
    <property type="entry name" value="HisKA"/>
    <property type="match status" value="1"/>
</dbReference>
<evidence type="ECO:0000256" key="7">
    <source>
        <dbReference type="ARBA" id="ARBA00023012"/>
    </source>
</evidence>
<comment type="similarity">
    <text evidence="2">In the N-terminal section; belongs to the phytochrome family.</text>
</comment>
<evidence type="ECO:0000256" key="8">
    <source>
        <dbReference type="ARBA" id="ARBA00074306"/>
    </source>
</evidence>
<dbReference type="GO" id="GO:0009927">
    <property type="term" value="F:histidine phosphotransfer kinase activity"/>
    <property type="evidence" value="ECO:0007669"/>
    <property type="project" value="TreeGrafter"/>
</dbReference>
<accession>A0A540VDC9</accession>
<feature type="domain" description="Histidine kinase" evidence="11">
    <location>
        <begin position="265"/>
        <end position="486"/>
    </location>
</feature>
<dbReference type="InterPro" id="IPR036097">
    <property type="entry name" value="HisK_dim/P_sf"/>
</dbReference>
<dbReference type="InterPro" id="IPR036890">
    <property type="entry name" value="HATPase_C_sf"/>
</dbReference>
<organism evidence="13 14">
    <name type="scientific">Litorilinea aerophila</name>
    <dbReference type="NCBI Taxonomy" id="1204385"/>
    <lineage>
        <taxon>Bacteria</taxon>
        <taxon>Bacillati</taxon>
        <taxon>Chloroflexota</taxon>
        <taxon>Caldilineae</taxon>
        <taxon>Caldilineales</taxon>
        <taxon>Caldilineaceae</taxon>
        <taxon>Litorilinea</taxon>
    </lineage>
</organism>
<evidence type="ECO:0000256" key="6">
    <source>
        <dbReference type="ARBA" id="ARBA00022777"/>
    </source>
</evidence>
<dbReference type="OrthoDB" id="9757990at2"/>
<dbReference type="SUPFAM" id="SSF52172">
    <property type="entry name" value="CheY-like"/>
    <property type="match status" value="1"/>
</dbReference>
<evidence type="ECO:0000256" key="9">
    <source>
        <dbReference type="PROSITE-ProRule" id="PRU00169"/>
    </source>
</evidence>
<dbReference type="FunFam" id="1.10.287.130:FF:000145">
    <property type="entry name" value="Sensory transduction histidine kinase"/>
    <property type="match status" value="1"/>
</dbReference>
<comment type="caution">
    <text evidence="13">The sequence shown here is derived from an EMBL/GenBank/DDBJ whole genome shotgun (WGS) entry which is preliminary data.</text>
</comment>
<feature type="compositionally biased region" description="Polar residues" evidence="10">
    <location>
        <begin position="515"/>
        <end position="527"/>
    </location>
</feature>
<dbReference type="InterPro" id="IPR011006">
    <property type="entry name" value="CheY-like_superfamily"/>
</dbReference>
<dbReference type="Pfam" id="PF02518">
    <property type="entry name" value="HATPase_c"/>
    <property type="match status" value="1"/>
</dbReference>
<keyword evidence="5" id="KW-0808">Transferase</keyword>
<feature type="domain" description="Response regulatory" evidence="12">
    <location>
        <begin position="532"/>
        <end position="648"/>
    </location>
</feature>
<feature type="region of interest" description="Disordered" evidence="10">
    <location>
        <begin position="506"/>
        <end position="527"/>
    </location>
</feature>
<dbReference type="SMART" id="SM00388">
    <property type="entry name" value="HisKA"/>
    <property type="match status" value="1"/>
</dbReference>
<protein>
    <recommendedName>
        <fullName evidence="8">Circadian input-output histidine kinase CikA</fullName>
        <ecNumber evidence="3">2.7.13.3</ecNumber>
    </recommendedName>
</protein>
<dbReference type="InterPro" id="IPR004358">
    <property type="entry name" value="Sig_transdc_His_kin-like_C"/>
</dbReference>
<dbReference type="GO" id="GO:0000155">
    <property type="term" value="F:phosphorelay sensor kinase activity"/>
    <property type="evidence" value="ECO:0007669"/>
    <property type="project" value="InterPro"/>
</dbReference>
<evidence type="ECO:0000256" key="10">
    <source>
        <dbReference type="SAM" id="MobiDB-lite"/>
    </source>
</evidence>
<dbReference type="PROSITE" id="PS50110">
    <property type="entry name" value="RESPONSE_REGULATORY"/>
    <property type="match status" value="1"/>
</dbReference>
<evidence type="ECO:0000256" key="3">
    <source>
        <dbReference type="ARBA" id="ARBA00012438"/>
    </source>
</evidence>
<comment type="catalytic activity">
    <reaction evidence="1">
        <text>ATP + protein L-histidine = ADP + protein N-phospho-L-histidine.</text>
        <dbReference type="EC" id="2.7.13.3"/>
    </reaction>
</comment>
<dbReference type="SUPFAM" id="SSF47384">
    <property type="entry name" value="Homodimeric domain of signal transducing histidine kinase"/>
    <property type="match status" value="1"/>
</dbReference>
<evidence type="ECO:0000256" key="2">
    <source>
        <dbReference type="ARBA" id="ARBA00006402"/>
    </source>
</evidence>
<dbReference type="SUPFAM" id="SSF55874">
    <property type="entry name" value="ATPase domain of HSP90 chaperone/DNA topoisomerase II/histidine kinase"/>
    <property type="match status" value="1"/>
</dbReference>
<dbReference type="InterPro" id="IPR001789">
    <property type="entry name" value="Sig_transdc_resp-reg_receiver"/>
</dbReference>
<evidence type="ECO:0000256" key="5">
    <source>
        <dbReference type="ARBA" id="ARBA00022679"/>
    </source>
</evidence>
<dbReference type="Gene3D" id="1.10.287.130">
    <property type="match status" value="1"/>
</dbReference>
<dbReference type="SMART" id="SM00448">
    <property type="entry name" value="REC"/>
    <property type="match status" value="1"/>
</dbReference>
<dbReference type="InterPro" id="IPR003594">
    <property type="entry name" value="HATPase_dom"/>
</dbReference>
<dbReference type="EC" id="2.7.13.3" evidence="3"/>
<reference evidence="13 14" key="1">
    <citation type="submission" date="2019-06" db="EMBL/GenBank/DDBJ databases">
        <title>Genome sequence of Litorilinea aerophila BAA-2444.</title>
        <authorList>
            <person name="Maclea K.S."/>
            <person name="Maurais E.G."/>
            <person name="Iannazzi L.C."/>
        </authorList>
    </citation>
    <scope>NUCLEOTIDE SEQUENCE [LARGE SCALE GENOMIC DNA]</scope>
    <source>
        <strain evidence="13 14">ATCC BAA-2444</strain>
    </source>
</reference>
<dbReference type="FunFam" id="3.30.565.10:FF:000010">
    <property type="entry name" value="Sensor histidine kinase RcsC"/>
    <property type="match status" value="1"/>
</dbReference>
<proteinExistence type="inferred from homology"/>
<evidence type="ECO:0000259" key="12">
    <source>
        <dbReference type="PROSITE" id="PS50110"/>
    </source>
</evidence>
<evidence type="ECO:0000259" key="11">
    <source>
        <dbReference type="PROSITE" id="PS50109"/>
    </source>
</evidence>
<keyword evidence="4 9" id="KW-0597">Phosphoprotein</keyword>
<dbReference type="AlphaFoldDB" id="A0A540VDC9"/>
<keyword evidence="6" id="KW-0418">Kinase</keyword>
<dbReference type="PRINTS" id="PR00344">
    <property type="entry name" value="BCTRLSENSOR"/>
</dbReference>
<feature type="modified residue" description="4-aspartylphosphate" evidence="9">
    <location>
        <position position="581"/>
    </location>
</feature>
<sequence>MNLESSVPESQSTRGPSVSASSESAAALVAATKTHYYSLLYNEMAERRRAEAELRMNNALLTLLSNAQLQFVSGMDADRIFANLLDGLLDLSASEEGFIWEVPAVEGQTGPPRPIRVHLARGGRHNDLARVMEKLYRLTLRNREPLSWSQRPGQIGDEKIQGWLPDSYLGLIFYQGERAVGVVGIANRPGGYGEPWVKFLQPVLSTCGQLVVAHRNEQLRREAEAALAAERASLAQRVAERTAELSAANAELARASRAKDDFLASMSHELRTPLNAILFLAQALKKGVYGPISDKQLRSVLNIEESGRHLLSLINDILDVAKIEAGRLELDIWPVAVEPIAQASLRLIKEMAEKKQIAVSLQLDPAVSTVRADDKRLTQILVNLLSNAVKFTDPGGSVGLEVKGDPANQRVHFTVWDTGIGIAEEDLPKLFKPFTQLDSGYTRQYSGTGLGLSLVYRMTQMHGGEISVESQVGQGSRFTVSLPWEPEPAEGTVAGTIQLREGIQAASAGVEQTEEAQGNGTSSELPQNRPSRILLAEDNDLNAEALSDYLHLEGFQVLLAKNGQEAIDRARSEGPDLILMDIQMPVMDGLEAIRRIRADKSLDDMPIIALTALAMAGDAERCLQAGADDYISKPIDVDTLLAMIGVQLERRQNARQK</sequence>
<gene>
    <name evidence="13" type="ORF">FKZ61_15230</name>
</gene>
<dbReference type="Pfam" id="PF00072">
    <property type="entry name" value="Response_reg"/>
    <property type="match status" value="1"/>
</dbReference>
<evidence type="ECO:0000313" key="14">
    <source>
        <dbReference type="Proteomes" id="UP000317371"/>
    </source>
</evidence>
<feature type="region of interest" description="Disordered" evidence="10">
    <location>
        <begin position="1"/>
        <end position="21"/>
    </location>
</feature>
<feature type="compositionally biased region" description="Polar residues" evidence="10">
    <location>
        <begin position="1"/>
        <end position="16"/>
    </location>
</feature>
<evidence type="ECO:0000256" key="4">
    <source>
        <dbReference type="ARBA" id="ARBA00022553"/>
    </source>
</evidence>
<dbReference type="GO" id="GO:0005886">
    <property type="term" value="C:plasma membrane"/>
    <property type="evidence" value="ECO:0007669"/>
    <property type="project" value="TreeGrafter"/>
</dbReference>
<dbReference type="CDD" id="cd00082">
    <property type="entry name" value="HisKA"/>
    <property type="match status" value="1"/>
</dbReference>
<dbReference type="CDD" id="cd16922">
    <property type="entry name" value="HATPase_EvgS-ArcB-TorS-like"/>
    <property type="match status" value="1"/>
</dbReference>
<dbReference type="PROSITE" id="PS50109">
    <property type="entry name" value="HIS_KIN"/>
    <property type="match status" value="1"/>
</dbReference>
<keyword evidence="14" id="KW-1185">Reference proteome</keyword>
<dbReference type="InterPro" id="IPR005467">
    <property type="entry name" value="His_kinase_dom"/>
</dbReference>
<dbReference type="EMBL" id="VIGC01000020">
    <property type="protein sequence ID" value="TQE94776.1"/>
    <property type="molecule type" value="Genomic_DNA"/>
</dbReference>
<dbReference type="PANTHER" id="PTHR43047:SF63">
    <property type="entry name" value="HISTIDINE KINASE"/>
    <property type="match status" value="1"/>
</dbReference>